<dbReference type="InterPro" id="IPR017441">
    <property type="entry name" value="Protein_kinase_ATP_BS"/>
</dbReference>
<evidence type="ECO:0000313" key="12">
    <source>
        <dbReference type="Proteomes" id="UP001321498"/>
    </source>
</evidence>
<dbReference type="Proteomes" id="UP001321498">
    <property type="component" value="Chromosome"/>
</dbReference>
<feature type="region of interest" description="Disordered" evidence="9">
    <location>
        <begin position="316"/>
        <end position="343"/>
    </location>
</feature>
<dbReference type="SUPFAM" id="SSF56112">
    <property type="entry name" value="Protein kinase-like (PK-like)"/>
    <property type="match status" value="1"/>
</dbReference>
<dbReference type="InterPro" id="IPR000719">
    <property type="entry name" value="Prot_kinase_dom"/>
</dbReference>
<evidence type="ECO:0000256" key="5">
    <source>
        <dbReference type="ARBA" id="ARBA00022777"/>
    </source>
</evidence>
<evidence type="ECO:0000256" key="2">
    <source>
        <dbReference type="ARBA" id="ARBA00022527"/>
    </source>
</evidence>
<evidence type="ECO:0000256" key="1">
    <source>
        <dbReference type="ARBA" id="ARBA00012513"/>
    </source>
</evidence>
<dbReference type="PROSITE" id="PS00108">
    <property type="entry name" value="PROTEIN_KINASE_ST"/>
    <property type="match status" value="1"/>
</dbReference>
<feature type="binding site" evidence="7">
    <location>
        <position position="44"/>
    </location>
    <ligand>
        <name>ATP</name>
        <dbReference type="ChEBI" id="CHEBI:30616"/>
    </ligand>
</feature>
<feature type="coiled-coil region" evidence="8">
    <location>
        <begin position="474"/>
        <end position="503"/>
    </location>
</feature>
<keyword evidence="8" id="KW-0175">Coiled coil</keyword>
<dbReference type="InterPro" id="IPR011009">
    <property type="entry name" value="Kinase-like_dom_sf"/>
</dbReference>
<proteinExistence type="predicted"/>
<feature type="domain" description="Protein kinase" evidence="10">
    <location>
        <begin position="15"/>
        <end position="279"/>
    </location>
</feature>
<keyword evidence="2" id="KW-0723">Serine/threonine-protein kinase</keyword>
<evidence type="ECO:0000256" key="9">
    <source>
        <dbReference type="SAM" id="MobiDB-lite"/>
    </source>
</evidence>
<evidence type="ECO:0000256" key="7">
    <source>
        <dbReference type="PROSITE-ProRule" id="PRU10141"/>
    </source>
</evidence>
<dbReference type="SMART" id="SM00220">
    <property type="entry name" value="S_TKc"/>
    <property type="match status" value="1"/>
</dbReference>
<reference evidence="12" key="1">
    <citation type="journal article" date="2019" name="Int. J. Syst. Evol. Microbiol.">
        <title>The Global Catalogue of Microorganisms (GCM) 10K type strain sequencing project: providing services to taxonomists for standard genome sequencing and annotation.</title>
        <authorList>
            <consortium name="The Broad Institute Genomics Platform"/>
            <consortium name="The Broad Institute Genome Sequencing Center for Infectious Disease"/>
            <person name="Wu L."/>
            <person name="Ma J."/>
        </authorList>
    </citation>
    <scope>NUCLEOTIDE SEQUENCE [LARGE SCALE GENOMIC DNA]</scope>
    <source>
        <strain evidence="12">NBRC 108725</strain>
    </source>
</reference>
<sequence>MTDTQPVTALLGGRYRLGGVLGAGGMATVHRARDERLGRDVALKLFRPDVADAQDLRRISSEIRMLAALNHPSLVTLHDASTGEAGETAYLVLELVDGPNLAELLASRGLPPAELARLLAQVADALSYIGARGVVHRDVKPENILVTHDADGDLRAKLADLGIARIADESRLTTAGSVIGTARYLSPEQVNGTHVGPPSDLYALGIVLLEGLTGALAFPGTSTESAVARTLRRPALPGGLSAADEELLARMTAVEPEDRPTAREVRDGLLTWSSPGPFAAAPVARTPTAPTRVMPAAVAPPAGATRVLPVADAAPTRSFRPPQQAPAFPAPDPVAPSEGGPPRSRHHRVAWSVLLVLLLAGSSIGVVAAWPAIAAWVEPGPAEPPPAYPAVEGELGTDLGVLEAQVEGDGLTDELTLQLRDDVLAVATASAVTDYASAVTSLEAMASHVDAAAVDDHISSARYKLVLTAIETVRGDLDDAVTAEQAELERIQQEQQQEQAEQSGGIFGELHDRLDQFGRDLQRQVERWTGEAAQ</sequence>
<protein>
    <recommendedName>
        <fullName evidence="1">non-specific serine/threonine protein kinase</fullName>
        <ecNumber evidence="1">2.7.11.1</ecNumber>
    </recommendedName>
</protein>
<dbReference type="PANTHER" id="PTHR43289:SF6">
    <property type="entry name" value="SERINE_THREONINE-PROTEIN KINASE NEKL-3"/>
    <property type="match status" value="1"/>
</dbReference>
<evidence type="ECO:0000256" key="3">
    <source>
        <dbReference type="ARBA" id="ARBA00022679"/>
    </source>
</evidence>
<accession>A0ABM8G7M6</accession>
<gene>
    <name evidence="11" type="ORF">GCM10025866_00730</name>
</gene>
<name>A0ABM8G7M6_9MICO</name>
<dbReference type="Gene3D" id="1.10.510.10">
    <property type="entry name" value="Transferase(Phosphotransferase) domain 1"/>
    <property type="match status" value="1"/>
</dbReference>
<evidence type="ECO:0000313" key="11">
    <source>
        <dbReference type="EMBL" id="BDZ44164.1"/>
    </source>
</evidence>
<keyword evidence="5" id="KW-0418">Kinase</keyword>
<keyword evidence="6 7" id="KW-0067">ATP-binding</keyword>
<evidence type="ECO:0000256" key="6">
    <source>
        <dbReference type="ARBA" id="ARBA00022840"/>
    </source>
</evidence>
<dbReference type="EMBL" id="AP027731">
    <property type="protein sequence ID" value="BDZ44164.1"/>
    <property type="molecule type" value="Genomic_DNA"/>
</dbReference>
<evidence type="ECO:0000256" key="8">
    <source>
        <dbReference type="SAM" id="Coils"/>
    </source>
</evidence>
<evidence type="ECO:0000256" key="4">
    <source>
        <dbReference type="ARBA" id="ARBA00022741"/>
    </source>
</evidence>
<evidence type="ECO:0000259" key="10">
    <source>
        <dbReference type="PROSITE" id="PS50011"/>
    </source>
</evidence>
<keyword evidence="12" id="KW-1185">Reference proteome</keyword>
<dbReference type="Pfam" id="PF00069">
    <property type="entry name" value="Pkinase"/>
    <property type="match status" value="1"/>
</dbReference>
<dbReference type="PROSITE" id="PS50011">
    <property type="entry name" value="PROTEIN_KINASE_DOM"/>
    <property type="match status" value="1"/>
</dbReference>
<organism evidence="11 12">
    <name type="scientific">Naasia aerilata</name>
    <dbReference type="NCBI Taxonomy" id="1162966"/>
    <lineage>
        <taxon>Bacteria</taxon>
        <taxon>Bacillati</taxon>
        <taxon>Actinomycetota</taxon>
        <taxon>Actinomycetes</taxon>
        <taxon>Micrococcales</taxon>
        <taxon>Microbacteriaceae</taxon>
        <taxon>Naasia</taxon>
    </lineage>
</organism>
<dbReference type="InterPro" id="IPR008271">
    <property type="entry name" value="Ser/Thr_kinase_AS"/>
</dbReference>
<keyword evidence="4 7" id="KW-0547">Nucleotide-binding</keyword>
<dbReference type="Gene3D" id="3.30.200.20">
    <property type="entry name" value="Phosphorylase Kinase, domain 1"/>
    <property type="match status" value="1"/>
</dbReference>
<dbReference type="EC" id="2.7.11.1" evidence="1"/>
<dbReference type="PROSITE" id="PS00107">
    <property type="entry name" value="PROTEIN_KINASE_ATP"/>
    <property type="match status" value="1"/>
</dbReference>
<dbReference type="CDD" id="cd14014">
    <property type="entry name" value="STKc_PknB_like"/>
    <property type="match status" value="1"/>
</dbReference>
<keyword evidence="3" id="KW-0808">Transferase</keyword>
<dbReference type="RefSeq" id="WP_286277647.1">
    <property type="nucleotide sequence ID" value="NZ_AP027731.1"/>
</dbReference>
<dbReference type="PANTHER" id="PTHR43289">
    <property type="entry name" value="MITOGEN-ACTIVATED PROTEIN KINASE KINASE KINASE 20-RELATED"/>
    <property type="match status" value="1"/>
</dbReference>